<evidence type="ECO:0000313" key="1">
    <source>
        <dbReference type="EMBL" id="GGH57047.1"/>
    </source>
</evidence>
<gene>
    <name evidence="1" type="ORF">GCM10011379_01290</name>
</gene>
<evidence type="ECO:0000313" key="2">
    <source>
        <dbReference type="Proteomes" id="UP000627292"/>
    </source>
</evidence>
<dbReference type="Proteomes" id="UP000627292">
    <property type="component" value="Unassembled WGS sequence"/>
</dbReference>
<accession>A0A917IKD0</accession>
<protein>
    <submittedName>
        <fullName evidence="1">Uncharacterized protein</fullName>
    </submittedName>
</protein>
<keyword evidence="2" id="KW-1185">Reference proteome</keyword>
<organism evidence="1 2">
    <name type="scientific">Filimonas zeae</name>
    <dbReference type="NCBI Taxonomy" id="1737353"/>
    <lineage>
        <taxon>Bacteria</taxon>
        <taxon>Pseudomonadati</taxon>
        <taxon>Bacteroidota</taxon>
        <taxon>Chitinophagia</taxon>
        <taxon>Chitinophagales</taxon>
        <taxon>Chitinophagaceae</taxon>
        <taxon>Filimonas</taxon>
    </lineage>
</organism>
<reference evidence="1" key="2">
    <citation type="submission" date="2020-09" db="EMBL/GenBank/DDBJ databases">
        <authorList>
            <person name="Sun Q."/>
            <person name="Zhou Y."/>
        </authorList>
    </citation>
    <scope>NUCLEOTIDE SEQUENCE</scope>
    <source>
        <strain evidence="1">CGMCC 1.15290</strain>
    </source>
</reference>
<proteinExistence type="predicted"/>
<comment type="caution">
    <text evidence="1">The sequence shown here is derived from an EMBL/GenBank/DDBJ whole genome shotgun (WGS) entry which is preliminary data.</text>
</comment>
<reference evidence="1" key="1">
    <citation type="journal article" date="2014" name="Int. J. Syst. Evol. Microbiol.">
        <title>Complete genome sequence of Corynebacterium casei LMG S-19264T (=DSM 44701T), isolated from a smear-ripened cheese.</title>
        <authorList>
            <consortium name="US DOE Joint Genome Institute (JGI-PGF)"/>
            <person name="Walter F."/>
            <person name="Albersmeier A."/>
            <person name="Kalinowski J."/>
            <person name="Ruckert C."/>
        </authorList>
    </citation>
    <scope>NUCLEOTIDE SEQUENCE</scope>
    <source>
        <strain evidence="1">CGMCC 1.15290</strain>
    </source>
</reference>
<dbReference type="RefSeq" id="WP_188949682.1">
    <property type="nucleotide sequence ID" value="NZ_BMIB01000001.1"/>
</dbReference>
<dbReference type="EMBL" id="BMIB01000001">
    <property type="protein sequence ID" value="GGH57047.1"/>
    <property type="molecule type" value="Genomic_DNA"/>
</dbReference>
<dbReference type="AlphaFoldDB" id="A0A917IKD0"/>
<sequence>MNTLTPLYNTLQERLRPEDVADMILTLLQGKLSTREAAILDRAARGSLARNYTGYTSMAQYFAGVVKADRQVKKAIEIFKLNTATVPDPAQVEDFVKEVSLLIQKNFGENNFETDRLNKLQRKEAGLDISKRAYNKRWRLLKRLEDKLLTIAREKRKLNIQLIAKHGLAHELAFTDFSSDEAGACFIAYYNARCNLRSEFTIACQQRPFDEIAEMLLARCNTSGTNWWAIAHIYPDQQTLSYLTDEQRGCLLGKWTAVLQDTAALLGEVWRSSDINQATMVVRKGNDSSTWNNTAGAWNKARDHWMHLIYAMGMDQLLNEICFGKVLRLMAGDVAWWHKITGGGLDEATVVWNELPLPWEVFEGKAHCNRNMIVEACRKARLDPEKSGWIAPRNKKVAAFRPTPELVHGVVVSNPFLATILKKHKYYSGK</sequence>
<name>A0A917IKD0_9BACT</name>